<proteinExistence type="predicted"/>
<feature type="domain" description="Transposase IS116/IS110/IS902 C-terminal" evidence="2">
    <location>
        <begin position="163"/>
        <end position="247"/>
    </location>
</feature>
<dbReference type="NCBIfam" id="NF033542">
    <property type="entry name" value="transpos_IS110"/>
    <property type="match status" value="1"/>
</dbReference>
<dbReference type="Pfam" id="PF02371">
    <property type="entry name" value="Transposase_20"/>
    <property type="match status" value="1"/>
</dbReference>
<evidence type="ECO:0000259" key="1">
    <source>
        <dbReference type="Pfam" id="PF01548"/>
    </source>
</evidence>
<keyword evidence="4" id="KW-1185">Reference proteome</keyword>
<dbReference type="Proteomes" id="UP000194153">
    <property type="component" value="Unassembled WGS sequence"/>
</dbReference>
<evidence type="ECO:0000313" key="4">
    <source>
        <dbReference type="Proteomes" id="UP000194153"/>
    </source>
</evidence>
<dbReference type="Pfam" id="PF01548">
    <property type="entry name" value="DEDD_Tnp_IS110"/>
    <property type="match status" value="1"/>
</dbReference>
<evidence type="ECO:0000259" key="2">
    <source>
        <dbReference type="Pfam" id="PF02371"/>
    </source>
</evidence>
<name>A0ABQ0MJB8_9BACT</name>
<sequence length="288" mass="33271">MVVESTYNWYWLVDGLMAAGFAVHLANPAAIQKYHGLKHADDKHDAFWLAEMLRLDILPEGYIYPKEERPIRDLLRKRGHLVALRSSMIISLQNIISRNCGIKVNVIDIKRLREDRVSPLLAMNEDLALAGQMSKESIDFLTRQIHSIEAVIERKLKLEDRYKLLLTVPGIGKIIALTIMLETGPVDRFQNVGNYASYCRLVSSRWTSNEKTKGKGNKKNGNKYLSWAFSEAAEFARRYDERARAYYNRKLRKTNFMVAHTALAHKLARAAYHIMRDQVEFVQEKIFT</sequence>
<dbReference type="InterPro" id="IPR047650">
    <property type="entry name" value="Transpos_IS110"/>
</dbReference>
<dbReference type="PANTHER" id="PTHR33055:SF15">
    <property type="entry name" value="TRANSPOSASE-RELATED"/>
    <property type="match status" value="1"/>
</dbReference>
<accession>A0ABQ0MJB8</accession>
<organism evidence="3 4">
    <name type="scientific">Geoanaerobacter pelophilus</name>
    <dbReference type="NCBI Taxonomy" id="60036"/>
    <lineage>
        <taxon>Bacteria</taxon>
        <taxon>Pseudomonadati</taxon>
        <taxon>Thermodesulfobacteriota</taxon>
        <taxon>Desulfuromonadia</taxon>
        <taxon>Geobacterales</taxon>
        <taxon>Geobacteraceae</taxon>
        <taxon>Geoanaerobacter</taxon>
    </lineage>
</organism>
<comment type="caution">
    <text evidence="3">The sequence shown here is derived from an EMBL/GenBank/DDBJ whole genome shotgun (WGS) entry which is preliminary data.</text>
</comment>
<dbReference type="PANTHER" id="PTHR33055">
    <property type="entry name" value="TRANSPOSASE FOR INSERTION SEQUENCE ELEMENT IS1111A"/>
    <property type="match status" value="1"/>
</dbReference>
<gene>
    <name evidence="3" type="ORF">GPEL0_01r2700</name>
</gene>
<dbReference type="InterPro" id="IPR002525">
    <property type="entry name" value="Transp_IS110-like_N"/>
</dbReference>
<protein>
    <submittedName>
        <fullName evidence="3">Transposase</fullName>
    </submittedName>
</protein>
<feature type="domain" description="Transposase IS110-like N-terminal" evidence="1">
    <location>
        <begin position="5"/>
        <end position="96"/>
    </location>
</feature>
<reference evidence="4" key="1">
    <citation type="submission" date="2017-05" db="EMBL/GenBank/DDBJ databases">
        <title>Draft genome sequence of Geobacter pelophilus, a iron(III)-reducing bacteria.</title>
        <authorList>
            <person name="Aoyagi T."/>
            <person name="Koike H."/>
            <person name="Morita T."/>
            <person name="Sato Y."/>
            <person name="Habe H."/>
            <person name="Hori T."/>
        </authorList>
    </citation>
    <scope>NUCLEOTIDE SEQUENCE [LARGE SCALE GENOMIC DNA]</scope>
    <source>
        <strain evidence="4">Drf2</strain>
    </source>
</reference>
<dbReference type="EMBL" id="BDQG01000001">
    <property type="protein sequence ID" value="GAW67064.1"/>
    <property type="molecule type" value="Genomic_DNA"/>
</dbReference>
<evidence type="ECO:0000313" key="3">
    <source>
        <dbReference type="EMBL" id="GAW67064.1"/>
    </source>
</evidence>
<dbReference type="InterPro" id="IPR003346">
    <property type="entry name" value="Transposase_20"/>
</dbReference>